<dbReference type="Pfam" id="PF00717">
    <property type="entry name" value="Peptidase_S24"/>
    <property type="match status" value="1"/>
</dbReference>
<dbReference type="Pfam" id="PF01381">
    <property type="entry name" value="HTH_3"/>
    <property type="match status" value="1"/>
</dbReference>
<feature type="domain" description="HTH cro/C1-type" evidence="1">
    <location>
        <begin position="8"/>
        <end position="62"/>
    </location>
</feature>
<dbReference type="OrthoDB" id="1634626at2"/>
<dbReference type="AlphaFoldDB" id="A0A1W1V9L5"/>
<reference evidence="3" key="1">
    <citation type="submission" date="2017-04" db="EMBL/GenBank/DDBJ databases">
        <authorList>
            <person name="Varghese N."/>
            <person name="Submissions S."/>
        </authorList>
    </citation>
    <scope>NUCLEOTIDE SEQUENCE [LARGE SCALE GENOMIC DNA]</scope>
    <source>
        <strain evidence="3">DSM 20463</strain>
    </source>
</reference>
<dbReference type="STRING" id="573058.SAMN00017477_1564"/>
<protein>
    <submittedName>
        <fullName evidence="2">Repressor LexA</fullName>
    </submittedName>
</protein>
<dbReference type="CDD" id="cd06529">
    <property type="entry name" value="S24_LexA-like"/>
    <property type="match status" value="1"/>
</dbReference>
<evidence type="ECO:0000313" key="3">
    <source>
        <dbReference type="Proteomes" id="UP000192368"/>
    </source>
</evidence>
<dbReference type="InterPro" id="IPR036286">
    <property type="entry name" value="LexA/Signal_pep-like_sf"/>
</dbReference>
<dbReference type="InterPro" id="IPR015927">
    <property type="entry name" value="Peptidase_S24_S26A/B/C"/>
</dbReference>
<gene>
    <name evidence="2" type="ORF">SAMN00017477_1564</name>
</gene>
<dbReference type="SMART" id="SM00530">
    <property type="entry name" value="HTH_XRE"/>
    <property type="match status" value="1"/>
</dbReference>
<dbReference type="InterPro" id="IPR001387">
    <property type="entry name" value="Cro/C1-type_HTH"/>
</dbReference>
<dbReference type="RefSeq" id="WP_084231129.1">
    <property type="nucleotide sequence ID" value="NZ_FWWR01000011.1"/>
</dbReference>
<accession>A0A1W1V9L5</accession>
<evidence type="ECO:0000313" key="2">
    <source>
        <dbReference type="EMBL" id="SMB90072.1"/>
    </source>
</evidence>
<dbReference type="SUPFAM" id="SSF47413">
    <property type="entry name" value="lambda repressor-like DNA-binding domains"/>
    <property type="match status" value="1"/>
</dbReference>
<dbReference type="PROSITE" id="PS50943">
    <property type="entry name" value="HTH_CROC1"/>
    <property type="match status" value="1"/>
</dbReference>
<dbReference type="Gene3D" id="1.10.260.40">
    <property type="entry name" value="lambda repressor-like DNA-binding domains"/>
    <property type="match status" value="1"/>
</dbReference>
<dbReference type="PANTHER" id="PTHR33516:SF2">
    <property type="entry name" value="LEXA REPRESSOR-RELATED"/>
    <property type="match status" value="1"/>
</dbReference>
<dbReference type="CDD" id="cd00093">
    <property type="entry name" value="HTH_XRE"/>
    <property type="match status" value="1"/>
</dbReference>
<sequence>MASTGRIIKNLLDMKGINQKDLADMTGITEATISRYINGTREPKGSLLRLIADKLNVSVDYLMGMEGVNNGKYIIPVFSQVAAGNPIFSSDEIIDYEEIPIEWKDKGEFFAVRLKGDSMLPRFAEGDVVIVRKQDSVDSGDLAIVLVNGDEATFKKVELLDNGIVLIALNSAVYTPKVYTNDDIERLLVRIIGKVVEARIKL</sequence>
<name>A0A1W1V9L5_PEPAS</name>
<organism evidence="2 3">
    <name type="scientific">Peptoniphilus asaccharolyticus DSM 20463</name>
    <dbReference type="NCBI Taxonomy" id="573058"/>
    <lineage>
        <taxon>Bacteria</taxon>
        <taxon>Bacillati</taxon>
        <taxon>Bacillota</taxon>
        <taxon>Tissierellia</taxon>
        <taxon>Tissierellales</taxon>
        <taxon>Peptoniphilaceae</taxon>
        <taxon>Peptoniphilus</taxon>
    </lineage>
</organism>
<dbReference type="SUPFAM" id="SSF51306">
    <property type="entry name" value="LexA/Signal peptidase"/>
    <property type="match status" value="1"/>
</dbReference>
<dbReference type="InterPro" id="IPR010982">
    <property type="entry name" value="Lambda_DNA-bd_dom_sf"/>
</dbReference>
<dbReference type="InterPro" id="IPR039418">
    <property type="entry name" value="LexA-like"/>
</dbReference>
<dbReference type="PANTHER" id="PTHR33516">
    <property type="entry name" value="LEXA REPRESSOR"/>
    <property type="match status" value="1"/>
</dbReference>
<dbReference type="Gene3D" id="2.10.109.10">
    <property type="entry name" value="Umud Fragment, subunit A"/>
    <property type="match status" value="1"/>
</dbReference>
<evidence type="ECO:0000259" key="1">
    <source>
        <dbReference type="PROSITE" id="PS50943"/>
    </source>
</evidence>
<dbReference type="GO" id="GO:0003677">
    <property type="term" value="F:DNA binding"/>
    <property type="evidence" value="ECO:0007669"/>
    <property type="project" value="InterPro"/>
</dbReference>
<keyword evidence="3" id="KW-1185">Reference proteome</keyword>
<proteinExistence type="predicted"/>
<dbReference type="InterPro" id="IPR050077">
    <property type="entry name" value="LexA_repressor"/>
</dbReference>
<dbReference type="EMBL" id="FWWR01000011">
    <property type="protein sequence ID" value="SMB90072.1"/>
    <property type="molecule type" value="Genomic_DNA"/>
</dbReference>
<dbReference type="Proteomes" id="UP000192368">
    <property type="component" value="Unassembled WGS sequence"/>
</dbReference>